<evidence type="ECO:0000313" key="2">
    <source>
        <dbReference type="Proteomes" id="UP000503129"/>
    </source>
</evidence>
<dbReference type="Proteomes" id="UP000503129">
    <property type="component" value="Chromosome"/>
</dbReference>
<accession>A0A856MEU1</accession>
<name>A0A856MEU1_9CYAN</name>
<proteinExistence type="predicted"/>
<organism evidence="1 2">
    <name type="scientific">Brasilonema sennae CENA114</name>
    <dbReference type="NCBI Taxonomy" id="415709"/>
    <lineage>
        <taxon>Bacteria</taxon>
        <taxon>Bacillati</taxon>
        <taxon>Cyanobacteriota</taxon>
        <taxon>Cyanophyceae</taxon>
        <taxon>Nostocales</taxon>
        <taxon>Scytonemataceae</taxon>
        <taxon>Brasilonema</taxon>
        <taxon>Bromeliae group (in: Brasilonema)</taxon>
    </lineage>
</organism>
<gene>
    <name evidence="1" type="ORF">DP114_13875</name>
</gene>
<dbReference type="KEGG" id="bsen:DP114_13875"/>
<evidence type="ECO:0000313" key="1">
    <source>
        <dbReference type="EMBL" id="QDL08834.1"/>
    </source>
</evidence>
<sequence>MAKVDVGDAELIIRTLFNSTNHAALWKTRITTLIELYDKHQVCPTLAQGLVPEKTINALISEMVSDKAAQTWLEVWQEVVGNRPDTKLRSVVVAL</sequence>
<dbReference type="EMBL" id="CP030118">
    <property type="protein sequence ID" value="QDL08834.1"/>
    <property type="molecule type" value="Genomic_DNA"/>
</dbReference>
<dbReference type="RefSeq" id="WP_169267226.1">
    <property type="nucleotide sequence ID" value="NZ_CAWOXK010000001.1"/>
</dbReference>
<reference evidence="1 2" key="1">
    <citation type="submission" date="2018-06" db="EMBL/GenBank/DDBJ databases">
        <title>Comparative genomics of Brasilonema spp. strains.</title>
        <authorList>
            <person name="Alvarenga D.O."/>
            <person name="Fiore M.F."/>
            <person name="Varani A.M."/>
        </authorList>
    </citation>
    <scope>NUCLEOTIDE SEQUENCE [LARGE SCALE GENOMIC DNA]</scope>
    <source>
        <strain evidence="1 2">CENA114</strain>
    </source>
</reference>
<protein>
    <submittedName>
        <fullName evidence="1">Uncharacterized protein</fullName>
    </submittedName>
</protein>
<dbReference type="AlphaFoldDB" id="A0A856MEU1"/>
<keyword evidence="2" id="KW-1185">Reference proteome</keyword>